<comment type="catalytic activity">
    <reaction evidence="9">
        <text>S-methyl-5'-thioadenosine + phosphate = 5-(methylsulfanyl)-alpha-D-ribose 1-phosphate + adenine</text>
        <dbReference type="Rhea" id="RHEA:11852"/>
        <dbReference type="ChEBI" id="CHEBI:16708"/>
        <dbReference type="ChEBI" id="CHEBI:17509"/>
        <dbReference type="ChEBI" id="CHEBI:43474"/>
        <dbReference type="ChEBI" id="CHEBI:58533"/>
        <dbReference type="EC" id="2.4.2.28"/>
    </reaction>
    <physiologicalReaction direction="left-to-right" evidence="9">
        <dbReference type="Rhea" id="RHEA:11853"/>
    </physiologicalReaction>
</comment>
<name>A0ABW1L467_9PROT</name>
<evidence type="ECO:0000256" key="6">
    <source>
        <dbReference type="ARBA" id="ARBA00022833"/>
    </source>
</evidence>
<evidence type="ECO:0000256" key="7">
    <source>
        <dbReference type="ARBA" id="ARBA00047989"/>
    </source>
</evidence>
<dbReference type="Gene3D" id="3.60.140.10">
    <property type="entry name" value="CNF1/YfiH-like putative cysteine hydrolases"/>
    <property type="match status" value="1"/>
</dbReference>
<sequence length="258" mass="27613">MSAPHYLVSPLLDQPGVAHGFFSRDGGVSKPPYASLNTGPGSDDRPEDIAENRRRCAVALGVAPDRLMTAYQVHSPEVRVVDAPWENGPEKVDALATKTPGLALGALAADCMPFLFADPKAGIVAAAHAGWRGALAGILENTVAAMVKLGAKPENIVAAVGPCLRQPNFEVGLDLLETFTAKHPEAERFFAPGLSPDKRQLDLAGFGRWRLAEAGVTQLDDVGLCTLAEPDRFFSYRAMRRRNEADYGRNLSAIALRA</sequence>
<evidence type="ECO:0000256" key="1">
    <source>
        <dbReference type="ARBA" id="ARBA00000553"/>
    </source>
</evidence>
<dbReference type="Proteomes" id="UP001596116">
    <property type="component" value="Unassembled WGS sequence"/>
</dbReference>
<dbReference type="InterPro" id="IPR011324">
    <property type="entry name" value="Cytotoxic_necrot_fac-like_cat"/>
</dbReference>
<keyword evidence="3" id="KW-0808">Transferase</keyword>
<evidence type="ECO:0000256" key="2">
    <source>
        <dbReference type="ARBA" id="ARBA00007353"/>
    </source>
</evidence>
<accession>A0ABW1L467</accession>
<dbReference type="CDD" id="cd16833">
    <property type="entry name" value="YfiH"/>
    <property type="match status" value="1"/>
</dbReference>
<organism evidence="11 12">
    <name type="scientific">Hyphococcus aureus</name>
    <dbReference type="NCBI Taxonomy" id="2666033"/>
    <lineage>
        <taxon>Bacteria</taxon>
        <taxon>Pseudomonadati</taxon>
        <taxon>Pseudomonadota</taxon>
        <taxon>Alphaproteobacteria</taxon>
        <taxon>Parvularculales</taxon>
        <taxon>Parvularculaceae</taxon>
        <taxon>Hyphococcus</taxon>
    </lineage>
</organism>
<dbReference type="InterPro" id="IPR038371">
    <property type="entry name" value="Cu_polyphenol_OxRdtase_sf"/>
</dbReference>
<comment type="caution">
    <text evidence="11">The sequence shown here is derived from an EMBL/GenBank/DDBJ whole genome shotgun (WGS) entry which is preliminary data.</text>
</comment>
<keyword evidence="4" id="KW-0479">Metal-binding</keyword>
<comment type="catalytic activity">
    <reaction evidence="7">
        <text>adenosine + H2O + H(+) = inosine + NH4(+)</text>
        <dbReference type="Rhea" id="RHEA:24408"/>
        <dbReference type="ChEBI" id="CHEBI:15377"/>
        <dbReference type="ChEBI" id="CHEBI:15378"/>
        <dbReference type="ChEBI" id="CHEBI:16335"/>
        <dbReference type="ChEBI" id="CHEBI:17596"/>
        <dbReference type="ChEBI" id="CHEBI:28938"/>
        <dbReference type="EC" id="3.5.4.4"/>
    </reaction>
    <physiologicalReaction direction="left-to-right" evidence="7">
        <dbReference type="Rhea" id="RHEA:24409"/>
    </physiologicalReaction>
</comment>
<evidence type="ECO:0000313" key="12">
    <source>
        <dbReference type="Proteomes" id="UP001596116"/>
    </source>
</evidence>
<dbReference type="Pfam" id="PF02578">
    <property type="entry name" value="Cu-oxidase_4"/>
    <property type="match status" value="1"/>
</dbReference>
<comment type="similarity">
    <text evidence="2 10">Belongs to the purine nucleoside phosphorylase YfiH/LACC1 family.</text>
</comment>
<keyword evidence="6" id="KW-0862">Zinc</keyword>
<keyword evidence="12" id="KW-1185">Reference proteome</keyword>
<comment type="catalytic activity">
    <reaction evidence="1">
        <text>inosine + phosphate = alpha-D-ribose 1-phosphate + hypoxanthine</text>
        <dbReference type="Rhea" id="RHEA:27646"/>
        <dbReference type="ChEBI" id="CHEBI:17368"/>
        <dbReference type="ChEBI" id="CHEBI:17596"/>
        <dbReference type="ChEBI" id="CHEBI:43474"/>
        <dbReference type="ChEBI" id="CHEBI:57720"/>
        <dbReference type="EC" id="2.4.2.1"/>
    </reaction>
    <physiologicalReaction direction="left-to-right" evidence="1">
        <dbReference type="Rhea" id="RHEA:27647"/>
    </physiologicalReaction>
</comment>
<gene>
    <name evidence="11" type="primary">pgeF</name>
    <name evidence="11" type="ORF">ACFMB1_17960</name>
</gene>
<reference evidence="11 12" key="1">
    <citation type="submission" date="2024-09" db="EMBL/GenBank/DDBJ databases">
        <authorList>
            <person name="Zhang Z.-H."/>
        </authorList>
    </citation>
    <scope>NUCLEOTIDE SEQUENCE [LARGE SCALE GENOMIC DNA]</scope>
    <source>
        <strain evidence="11 12">HHTR114</strain>
    </source>
</reference>
<dbReference type="PANTHER" id="PTHR30616:SF2">
    <property type="entry name" value="PURINE NUCLEOSIDE PHOSPHORYLASE LACC1"/>
    <property type="match status" value="1"/>
</dbReference>
<dbReference type="PANTHER" id="PTHR30616">
    <property type="entry name" value="UNCHARACTERIZED PROTEIN YFIH"/>
    <property type="match status" value="1"/>
</dbReference>
<dbReference type="InterPro" id="IPR003730">
    <property type="entry name" value="Cu_polyphenol_OxRdtase"/>
</dbReference>
<evidence type="ECO:0000256" key="10">
    <source>
        <dbReference type="RuleBase" id="RU361274"/>
    </source>
</evidence>
<dbReference type="NCBIfam" id="TIGR00726">
    <property type="entry name" value="peptidoglycan editing factor PgeF"/>
    <property type="match status" value="1"/>
</dbReference>
<evidence type="ECO:0000256" key="3">
    <source>
        <dbReference type="ARBA" id="ARBA00022679"/>
    </source>
</evidence>
<protein>
    <recommendedName>
        <fullName evidence="10">Purine nucleoside phosphorylase</fullName>
    </recommendedName>
</protein>
<keyword evidence="5" id="KW-0378">Hydrolase</keyword>
<dbReference type="EMBL" id="JBHPON010000003">
    <property type="protein sequence ID" value="MFC6037447.1"/>
    <property type="molecule type" value="Genomic_DNA"/>
</dbReference>
<dbReference type="SUPFAM" id="SSF64438">
    <property type="entry name" value="CNF1/YfiH-like putative cysteine hydrolases"/>
    <property type="match status" value="1"/>
</dbReference>
<evidence type="ECO:0000256" key="5">
    <source>
        <dbReference type="ARBA" id="ARBA00022801"/>
    </source>
</evidence>
<dbReference type="RefSeq" id="WP_379881158.1">
    <property type="nucleotide sequence ID" value="NZ_JBHPON010000003.1"/>
</dbReference>
<proteinExistence type="inferred from homology"/>
<evidence type="ECO:0000256" key="9">
    <source>
        <dbReference type="ARBA" id="ARBA00049893"/>
    </source>
</evidence>
<evidence type="ECO:0000313" key="11">
    <source>
        <dbReference type="EMBL" id="MFC6037447.1"/>
    </source>
</evidence>
<comment type="catalytic activity">
    <reaction evidence="8">
        <text>adenosine + phosphate = alpha-D-ribose 1-phosphate + adenine</text>
        <dbReference type="Rhea" id="RHEA:27642"/>
        <dbReference type="ChEBI" id="CHEBI:16335"/>
        <dbReference type="ChEBI" id="CHEBI:16708"/>
        <dbReference type="ChEBI" id="CHEBI:43474"/>
        <dbReference type="ChEBI" id="CHEBI:57720"/>
        <dbReference type="EC" id="2.4.2.1"/>
    </reaction>
    <physiologicalReaction direction="left-to-right" evidence="8">
        <dbReference type="Rhea" id="RHEA:27643"/>
    </physiologicalReaction>
</comment>
<evidence type="ECO:0000256" key="4">
    <source>
        <dbReference type="ARBA" id="ARBA00022723"/>
    </source>
</evidence>
<evidence type="ECO:0000256" key="8">
    <source>
        <dbReference type="ARBA" id="ARBA00048968"/>
    </source>
</evidence>